<feature type="signal peptide" evidence="1">
    <location>
        <begin position="1"/>
        <end position="16"/>
    </location>
</feature>
<keyword evidence="1" id="KW-0732">Signal</keyword>
<dbReference type="EMBL" id="DTMQ01000009">
    <property type="protein sequence ID" value="HGE98723.1"/>
    <property type="molecule type" value="Genomic_DNA"/>
</dbReference>
<feature type="chain" id="PRO_5028033803" evidence="1">
    <location>
        <begin position="17"/>
        <end position="187"/>
    </location>
</feature>
<organism evidence="2">
    <name type="scientific">candidate division WOR-3 bacterium</name>
    <dbReference type="NCBI Taxonomy" id="2052148"/>
    <lineage>
        <taxon>Bacteria</taxon>
        <taxon>Bacteria division WOR-3</taxon>
    </lineage>
</organism>
<comment type="caution">
    <text evidence="2">The sequence shown here is derived from an EMBL/GenBank/DDBJ whole genome shotgun (WGS) entry which is preliminary data.</text>
</comment>
<reference evidence="2" key="1">
    <citation type="journal article" date="2020" name="mSystems">
        <title>Genome- and Community-Level Interaction Insights into Carbon Utilization and Element Cycling Functions of Hydrothermarchaeota in Hydrothermal Sediment.</title>
        <authorList>
            <person name="Zhou Z."/>
            <person name="Liu Y."/>
            <person name="Xu W."/>
            <person name="Pan J."/>
            <person name="Luo Z.H."/>
            <person name="Li M."/>
        </authorList>
    </citation>
    <scope>NUCLEOTIDE SEQUENCE [LARGE SCALE GENOMIC DNA]</scope>
    <source>
        <strain evidence="2">SpSt-906</strain>
    </source>
</reference>
<proteinExistence type="predicted"/>
<name>A0A7C3UNL3_UNCW3</name>
<dbReference type="AlphaFoldDB" id="A0A7C3UNL3"/>
<accession>A0A7C3UNL3</accession>
<gene>
    <name evidence="2" type="ORF">ENX07_01430</name>
</gene>
<evidence type="ECO:0000256" key="1">
    <source>
        <dbReference type="SAM" id="SignalP"/>
    </source>
</evidence>
<evidence type="ECO:0000313" key="2">
    <source>
        <dbReference type="EMBL" id="HGE98723.1"/>
    </source>
</evidence>
<sequence>MKKIYLLFLIFNLVFATTFSFSPPEGKGKVGEKRTFQLEARYQHLPCLVGIKTVEITYENLLPVSVGEWESISPGRFRKIITVKLKKAGKGKIKVTHLCPIKESKGEAVITIEKRTFEEAHREAKDLLTDLFLGRPINLEDLKLTLKELLTDFPPPKDKKDFLAKARLILEEIEKIQNLTSQAIEGE</sequence>
<protein>
    <submittedName>
        <fullName evidence="2">Uncharacterized protein</fullName>
    </submittedName>
</protein>